<organism evidence="8">
    <name type="scientific">Caligus clemensi</name>
    <name type="common">Sea louse</name>
    <dbReference type="NCBI Taxonomy" id="344056"/>
    <lineage>
        <taxon>Eukaryota</taxon>
        <taxon>Metazoa</taxon>
        <taxon>Ecdysozoa</taxon>
        <taxon>Arthropoda</taxon>
        <taxon>Crustacea</taxon>
        <taxon>Multicrustacea</taxon>
        <taxon>Hexanauplia</taxon>
        <taxon>Copepoda</taxon>
        <taxon>Siphonostomatoida</taxon>
        <taxon>Caligidae</taxon>
        <taxon>Caligus</taxon>
    </lineage>
</organism>
<proteinExistence type="evidence at transcript level"/>
<dbReference type="Pfam" id="PF21884">
    <property type="entry name" value="ZUO1-like_ZHD"/>
    <property type="match status" value="1"/>
</dbReference>
<dbReference type="InterPro" id="IPR003604">
    <property type="entry name" value="Matrin/U1-like-C_Znf_C2H2"/>
</dbReference>
<evidence type="ECO:0000313" key="8">
    <source>
        <dbReference type="EMBL" id="ACO15022.1"/>
    </source>
</evidence>
<feature type="compositionally biased region" description="Acidic residues" evidence="6">
    <location>
        <begin position="321"/>
        <end position="333"/>
    </location>
</feature>
<keyword evidence="2" id="KW-0863">Zinc-finger</keyword>
<dbReference type="SUPFAM" id="SSF46565">
    <property type="entry name" value="Chaperone J-domain"/>
    <property type="match status" value="1"/>
</dbReference>
<dbReference type="InterPro" id="IPR013087">
    <property type="entry name" value="Znf_C2H2_type"/>
</dbReference>
<dbReference type="InterPro" id="IPR036236">
    <property type="entry name" value="Znf_C2H2_sf"/>
</dbReference>
<feature type="region of interest" description="Disordered" evidence="6">
    <location>
        <begin position="296"/>
        <end position="336"/>
    </location>
</feature>
<evidence type="ECO:0000256" key="1">
    <source>
        <dbReference type="ARBA" id="ARBA00022723"/>
    </source>
</evidence>
<reference evidence="8" key="1">
    <citation type="submission" date="2009-03" db="EMBL/GenBank/DDBJ databases">
        <title>Caligus clemensi ESTs and full-length cDNAs.</title>
        <authorList>
            <person name="Yasuike M."/>
            <person name="von Schalburg K."/>
            <person name="Cooper G."/>
            <person name="Leong J."/>
            <person name="Jones S.R.M."/>
            <person name="Koop B.F."/>
        </authorList>
    </citation>
    <scope>NUCLEOTIDE SEQUENCE</scope>
    <source>
        <tissue evidence="8">Whole</tissue>
    </source>
</reference>
<dbReference type="SMART" id="SM00355">
    <property type="entry name" value="ZnF_C2H2"/>
    <property type="match status" value="3"/>
</dbReference>
<dbReference type="InterPro" id="IPR036869">
    <property type="entry name" value="J_dom_sf"/>
</dbReference>
<dbReference type="Gene3D" id="3.30.160.60">
    <property type="entry name" value="Classic Zinc Finger"/>
    <property type="match status" value="1"/>
</dbReference>
<dbReference type="FunFam" id="1.10.287.110:FF:000046">
    <property type="entry name" value="dnaJ homolog subfamily C member 21"/>
    <property type="match status" value="1"/>
</dbReference>
<feature type="compositionally biased region" description="Polar residues" evidence="6">
    <location>
        <begin position="304"/>
        <end position="317"/>
    </location>
</feature>
<dbReference type="InterPro" id="IPR054076">
    <property type="entry name" value="ZUO1-like_ZHD"/>
</dbReference>
<dbReference type="SMART" id="SM00271">
    <property type="entry name" value="DnaJ"/>
    <property type="match status" value="1"/>
</dbReference>
<feature type="domain" description="J" evidence="7">
    <location>
        <begin position="3"/>
        <end position="69"/>
    </location>
</feature>
<evidence type="ECO:0000256" key="5">
    <source>
        <dbReference type="SAM" id="Coils"/>
    </source>
</evidence>
<dbReference type="AlphaFoldDB" id="C1C169"/>
<sequence length="426" mass="49800">MRCHYEVLGVETTASSEDIKKAYKKLALRFHPDKNQDDQEEAKKKFQEIGESYETLMDPQERSWYDQHRESLLRPEGEDGDNLGVNLFPFFSSSAYEGCFDSEKEVNFYSVYEELFRSIYKEDKEYVHDTEEYPHFGGEESPPEIWQAFYSFFSAYSSPRSFSWLDQYDTRQAENRRIARLMEKENKKFRDEARKERNELVRELVKFIRKKDKRVKAFNEGLKEKAALNAAKTKEWQKKQLLERAALLEEAQSSIRLEDMEDEIQYIESMYSSDEDEDAMYCRVCDVDFSNKRQKKNHLKSQSHLKAQELSYSTSSVPEVPAEEGEEETENPEQYEHCSVCDMQLKASETMDKHVKSKGHRDHASRLLNASRTSCSKPKGGKKKRGDEAKIGGEGDSLSCATCQEVFPSRNRLFSHIKELNHALRL</sequence>
<dbReference type="GO" id="GO:0008270">
    <property type="term" value="F:zinc ion binding"/>
    <property type="evidence" value="ECO:0007669"/>
    <property type="project" value="UniProtKB-KW"/>
</dbReference>
<keyword evidence="1" id="KW-0479">Metal-binding</keyword>
<dbReference type="PROSITE" id="PS00636">
    <property type="entry name" value="DNAJ_1"/>
    <property type="match status" value="1"/>
</dbReference>
<protein>
    <recommendedName>
        <fullName evidence="4">DnaJ homolog subfamily C member 21</fullName>
    </recommendedName>
</protein>
<dbReference type="InterPro" id="IPR022755">
    <property type="entry name" value="Znf_C2H2_jaz"/>
</dbReference>
<gene>
    <name evidence="8" type="primary">DJC21</name>
</gene>
<keyword evidence="5" id="KW-0175">Coiled coil</keyword>
<feature type="coiled-coil region" evidence="5">
    <location>
        <begin position="179"/>
        <end position="277"/>
    </location>
</feature>
<evidence type="ECO:0000256" key="6">
    <source>
        <dbReference type="SAM" id="MobiDB-lite"/>
    </source>
</evidence>
<accession>C1C169</accession>
<evidence type="ECO:0000256" key="2">
    <source>
        <dbReference type="ARBA" id="ARBA00022771"/>
    </source>
</evidence>
<dbReference type="SMART" id="SM00451">
    <property type="entry name" value="ZnF_U1"/>
    <property type="match status" value="2"/>
</dbReference>
<evidence type="ECO:0000259" key="7">
    <source>
        <dbReference type="PROSITE" id="PS50076"/>
    </source>
</evidence>
<dbReference type="PROSITE" id="PS00028">
    <property type="entry name" value="ZINC_FINGER_C2H2_1"/>
    <property type="match status" value="2"/>
</dbReference>
<evidence type="ECO:0000256" key="4">
    <source>
        <dbReference type="ARBA" id="ARBA00074367"/>
    </source>
</evidence>
<dbReference type="GO" id="GO:0005737">
    <property type="term" value="C:cytoplasm"/>
    <property type="evidence" value="ECO:0007669"/>
    <property type="project" value="TreeGrafter"/>
</dbReference>
<dbReference type="PANTHER" id="PTHR44029:SF1">
    <property type="entry name" value="DNAJ HOMOLOG SUBFAMILY C MEMBER 21"/>
    <property type="match status" value="1"/>
</dbReference>
<dbReference type="Gene3D" id="1.10.287.110">
    <property type="entry name" value="DnaJ domain"/>
    <property type="match status" value="1"/>
</dbReference>
<name>C1C169_CALCM</name>
<dbReference type="SUPFAM" id="SSF57667">
    <property type="entry name" value="beta-beta-alpha zinc fingers"/>
    <property type="match status" value="2"/>
</dbReference>
<evidence type="ECO:0000256" key="3">
    <source>
        <dbReference type="ARBA" id="ARBA00022833"/>
    </source>
</evidence>
<dbReference type="Pfam" id="PF12171">
    <property type="entry name" value="zf-C2H2_jaz"/>
    <property type="match status" value="1"/>
</dbReference>
<keyword evidence="3" id="KW-0862">Zinc</keyword>
<dbReference type="GO" id="GO:0003676">
    <property type="term" value="F:nucleic acid binding"/>
    <property type="evidence" value="ECO:0007669"/>
    <property type="project" value="InterPro"/>
</dbReference>
<dbReference type="PRINTS" id="PR00625">
    <property type="entry name" value="JDOMAIN"/>
</dbReference>
<dbReference type="PANTHER" id="PTHR44029">
    <property type="entry name" value="DNAJ HOMOLOG SUBFAMILY C MEMBER 21"/>
    <property type="match status" value="1"/>
</dbReference>
<dbReference type="EMBL" id="BT080598">
    <property type="protein sequence ID" value="ACO15022.1"/>
    <property type="molecule type" value="mRNA"/>
</dbReference>
<dbReference type="InterPro" id="IPR051964">
    <property type="entry name" value="Chaperone_stress_response"/>
</dbReference>
<dbReference type="Pfam" id="PF00226">
    <property type="entry name" value="DnaJ"/>
    <property type="match status" value="1"/>
</dbReference>
<dbReference type="PROSITE" id="PS50076">
    <property type="entry name" value="DNAJ_2"/>
    <property type="match status" value="1"/>
</dbReference>
<dbReference type="InterPro" id="IPR018253">
    <property type="entry name" value="DnaJ_domain_CS"/>
</dbReference>
<dbReference type="CDD" id="cd06257">
    <property type="entry name" value="DnaJ"/>
    <property type="match status" value="1"/>
</dbReference>
<feature type="region of interest" description="Disordered" evidence="6">
    <location>
        <begin position="351"/>
        <end position="396"/>
    </location>
</feature>
<dbReference type="InterPro" id="IPR001623">
    <property type="entry name" value="DnaJ_domain"/>
</dbReference>